<dbReference type="InterPro" id="IPR016064">
    <property type="entry name" value="NAD/diacylglycerol_kinase_sf"/>
</dbReference>
<dbReference type="RefSeq" id="XP_014655517.1">
    <property type="nucleotide sequence ID" value="XM_014800031.1"/>
</dbReference>
<dbReference type="AlphaFoldDB" id="A0A081CHX6"/>
<dbReference type="EMBL" id="DF830079">
    <property type="protein sequence ID" value="GAK66272.1"/>
    <property type="molecule type" value="Genomic_DNA"/>
</dbReference>
<evidence type="ECO:0000313" key="2">
    <source>
        <dbReference type="Proteomes" id="UP000053758"/>
    </source>
</evidence>
<dbReference type="InterPro" id="IPR001206">
    <property type="entry name" value="Diacylglycerol_kinase_cat_dom"/>
</dbReference>
<proteinExistence type="predicted"/>
<dbReference type="OrthoDB" id="336240at2759"/>
<protein>
    <submittedName>
        <fullName evidence="1">Proteophosphoglycan ppg4</fullName>
    </submittedName>
</protein>
<reference evidence="2" key="1">
    <citation type="journal article" date="2014" name="Genome Announc.">
        <title>Draft Genome Sequence of the Yeast Pseudozyma antarctica Type Strain JCM10317, a Producer of the Glycolipid Biosurfactants, Mannosylerythritol Lipids.</title>
        <authorList>
            <person name="Saika A."/>
            <person name="Koike H."/>
            <person name="Hori T."/>
            <person name="Fukuoka T."/>
            <person name="Sato S."/>
            <person name="Habe H."/>
            <person name="Kitamoto D."/>
            <person name="Morita T."/>
        </authorList>
    </citation>
    <scope>NUCLEOTIDE SEQUENCE [LARGE SCALE GENOMIC DNA]</scope>
    <source>
        <strain evidence="2">JCM 10317</strain>
    </source>
</reference>
<dbReference type="PANTHER" id="PTHR12358:SF111">
    <property type="entry name" value="CERAMIDE KINASE, ISOFORM A"/>
    <property type="match status" value="1"/>
</dbReference>
<dbReference type="PANTHER" id="PTHR12358">
    <property type="entry name" value="SPHINGOSINE KINASE"/>
    <property type="match status" value="1"/>
</dbReference>
<dbReference type="PROSITE" id="PS50146">
    <property type="entry name" value="DAGK"/>
    <property type="match status" value="1"/>
</dbReference>
<sequence>MVEVVLNPAAGSGLAESVYTTHLVPLLGADELRVHRTTSAGDGVRIGRTLIHTHTSLHPTTPLDIILVGGDGTTHEILNGILLSSALGSVQVRLAVVPAGTANALFAALYPEHWTQDVQHRVAAAHSTAELDASVVDVMLRSVKSLAASLRSGTQGCVDLPLMHVDLGSQQIVAHLVTSHALHAAILHDADTPAMRARHTGIDRFKAAAALNATRWTQATLTLHPPPSGIQQYSPKTSSFELVQNAELVLEGPFLYLNAMLTDRLESAFIPAPLSSALRLPKDAVDVVVIRPTRDPALTGQPNDGETFAQTRLGPITAGMYAGGTHIDLTYDSTLPMVEYFRCAGYDLHAGGGDKDRLVCTDGFVSDAEHVKVTRWQPQEDALPAPLIWR</sequence>
<gene>
    <name evidence="1" type="ORF">PAN0_012d4494</name>
</gene>
<dbReference type="GO" id="GO:0016020">
    <property type="term" value="C:membrane"/>
    <property type="evidence" value="ECO:0007669"/>
    <property type="project" value="GOC"/>
</dbReference>
<evidence type="ECO:0000313" key="1">
    <source>
        <dbReference type="EMBL" id="GAK66272.1"/>
    </source>
</evidence>
<dbReference type="InterPro" id="IPR017438">
    <property type="entry name" value="ATP-NAD_kinase_N"/>
</dbReference>
<accession>A0A081CHX6</accession>
<dbReference type="GO" id="GO:0006672">
    <property type="term" value="P:ceramide metabolic process"/>
    <property type="evidence" value="ECO:0007669"/>
    <property type="project" value="TreeGrafter"/>
</dbReference>
<dbReference type="GeneID" id="26305364"/>
<keyword evidence="2" id="KW-1185">Reference proteome</keyword>
<organism evidence="1 2">
    <name type="scientific">Pseudozyma antarctica</name>
    <name type="common">Yeast</name>
    <name type="synonym">Candida antarctica</name>
    <dbReference type="NCBI Taxonomy" id="84753"/>
    <lineage>
        <taxon>Eukaryota</taxon>
        <taxon>Fungi</taxon>
        <taxon>Dikarya</taxon>
        <taxon>Basidiomycota</taxon>
        <taxon>Ustilaginomycotina</taxon>
        <taxon>Ustilaginomycetes</taxon>
        <taxon>Ustilaginales</taxon>
        <taxon>Ustilaginaceae</taxon>
        <taxon>Moesziomyces</taxon>
    </lineage>
</organism>
<dbReference type="Proteomes" id="UP000053758">
    <property type="component" value="Unassembled WGS sequence"/>
</dbReference>
<dbReference type="Pfam" id="PF00781">
    <property type="entry name" value="DAGK_cat"/>
    <property type="match status" value="1"/>
</dbReference>
<dbReference type="HOGENOM" id="CLU_048757_0_0_1"/>
<dbReference type="GO" id="GO:0001729">
    <property type="term" value="F:ceramide kinase activity"/>
    <property type="evidence" value="ECO:0007669"/>
    <property type="project" value="TreeGrafter"/>
</dbReference>
<dbReference type="SUPFAM" id="SSF111331">
    <property type="entry name" value="NAD kinase/diacylglycerol kinase-like"/>
    <property type="match status" value="1"/>
</dbReference>
<name>A0A081CHX6_PSEA2</name>
<dbReference type="Gene3D" id="3.40.50.10330">
    <property type="entry name" value="Probable inorganic polyphosphate/atp-NAD kinase, domain 1"/>
    <property type="match status" value="1"/>
</dbReference>
<dbReference type="InterPro" id="IPR050187">
    <property type="entry name" value="Lipid_Phosphate_FormReg"/>
</dbReference>